<dbReference type="InterPro" id="IPR000792">
    <property type="entry name" value="Tscrpt_reg_LuxR_C"/>
</dbReference>
<feature type="domain" description="Response regulatory" evidence="7">
    <location>
        <begin position="6"/>
        <end position="121"/>
    </location>
</feature>
<dbReference type="GO" id="GO:0000160">
    <property type="term" value="P:phosphorelay signal transduction system"/>
    <property type="evidence" value="ECO:0007669"/>
    <property type="project" value="InterPro"/>
</dbReference>
<dbReference type="CDD" id="cd17535">
    <property type="entry name" value="REC_NarL-like"/>
    <property type="match status" value="1"/>
</dbReference>
<dbReference type="SMART" id="SM00421">
    <property type="entry name" value="HTH_LUXR"/>
    <property type="match status" value="1"/>
</dbReference>
<keyword evidence="9" id="KW-1185">Reference proteome</keyword>
<dbReference type="SUPFAM" id="SSF46894">
    <property type="entry name" value="C-terminal effector domain of the bipartite response regulators"/>
    <property type="match status" value="1"/>
</dbReference>
<evidence type="ECO:0000256" key="4">
    <source>
        <dbReference type="ARBA" id="ARBA00023163"/>
    </source>
</evidence>
<dbReference type="PROSITE" id="PS50110">
    <property type="entry name" value="RESPONSE_REGULATORY"/>
    <property type="match status" value="1"/>
</dbReference>
<keyword evidence="2" id="KW-0805">Transcription regulation</keyword>
<reference evidence="8 9" key="1">
    <citation type="submission" date="2020-07" db="EMBL/GenBank/DDBJ databases">
        <title>Sequencing the genomes of 1000 actinobacteria strains.</title>
        <authorList>
            <person name="Klenk H.-P."/>
        </authorList>
    </citation>
    <scope>NUCLEOTIDE SEQUENCE [LARGE SCALE GENOMIC DNA]</scope>
    <source>
        <strain evidence="8 9">DSM 17380</strain>
    </source>
</reference>
<dbReference type="Proteomes" id="UP000586095">
    <property type="component" value="Unassembled WGS sequence"/>
</dbReference>
<sequence>MTEPIRVLIADDHEAVRSGVAAILQAGDGIEVVAEAENGLDAVAACHRLAPDVALVDLRMPGTDGVWATERITAETATRVLVLTTYDSGDLIASALAAGAHGYLLKSTSGGDLIDAVRHVAADRHVLDPAVAGSVIAGFTAARRTSPAPGGDASGGLADLTPRERQVLELLVAGLSNQHIARELHIGVTTVKTHVGSLYTKSGATSRVQLAALGAAAI</sequence>
<comment type="caution">
    <text evidence="8">The sequence shown here is derived from an EMBL/GenBank/DDBJ whole genome shotgun (WGS) entry which is preliminary data.</text>
</comment>
<name>A0A852R8Y6_9MICO</name>
<keyword evidence="4" id="KW-0804">Transcription</keyword>
<dbReference type="AlphaFoldDB" id="A0A852R8Y6"/>
<evidence type="ECO:0000256" key="1">
    <source>
        <dbReference type="ARBA" id="ARBA00022553"/>
    </source>
</evidence>
<feature type="domain" description="HTH luxR-type" evidence="6">
    <location>
        <begin position="153"/>
        <end position="218"/>
    </location>
</feature>
<dbReference type="PRINTS" id="PR00038">
    <property type="entry name" value="HTHLUXR"/>
</dbReference>
<dbReference type="PANTHER" id="PTHR43214">
    <property type="entry name" value="TWO-COMPONENT RESPONSE REGULATOR"/>
    <property type="match status" value="1"/>
</dbReference>
<dbReference type="Pfam" id="PF00072">
    <property type="entry name" value="Response_reg"/>
    <property type="match status" value="1"/>
</dbReference>
<dbReference type="InterPro" id="IPR016032">
    <property type="entry name" value="Sig_transdc_resp-reg_C-effctor"/>
</dbReference>
<evidence type="ECO:0000256" key="3">
    <source>
        <dbReference type="ARBA" id="ARBA00023125"/>
    </source>
</evidence>
<gene>
    <name evidence="8" type="ORF">BJ960_000163</name>
</gene>
<keyword evidence="1 5" id="KW-0597">Phosphoprotein</keyword>
<dbReference type="GO" id="GO:0006355">
    <property type="term" value="P:regulation of DNA-templated transcription"/>
    <property type="evidence" value="ECO:0007669"/>
    <property type="project" value="InterPro"/>
</dbReference>
<dbReference type="Pfam" id="PF00196">
    <property type="entry name" value="GerE"/>
    <property type="match status" value="1"/>
</dbReference>
<dbReference type="InterPro" id="IPR011006">
    <property type="entry name" value="CheY-like_superfamily"/>
</dbReference>
<protein>
    <submittedName>
        <fullName evidence="8">DNA-binding NarL/FixJ family response regulator</fullName>
    </submittedName>
</protein>
<dbReference type="PANTHER" id="PTHR43214:SF24">
    <property type="entry name" value="TRANSCRIPTIONAL REGULATORY PROTEIN NARL-RELATED"/>
    <property type="match status" value="1"/>
</dbReference>
<dbReference type="Gene3D" id="3.40.50.2300">
    <property type="match status" value="1"/>
</dbReference>
<evidence type="ECO:0000313" key="9">
    <source>
        <dbReference type="Proteomes" id="UP000586095"/>
    </source>
</evidence>
<dbReference type="InterPro" id="IPR001789">
    <property type="entry name" value="Sig_transdc_resp-reg_receiver"/>
</dbReference>
<keyword evidence="3 8" id="KW-0238">DNA-binding</keyword>
<feature type="modified residue" description="4-aspartylphosphate" evidence="5">
    <location>
        <position position="57"/>
    </location>
</feature>
<proteinExistence type="predicted"/>
<dbReference type="InterPro" id="IPR058245">
    <property type="entry name" value="NreC/VraR/RcsB-like_REC"/>
</dbReference>
<accession>A0A852R8Y6</accession>
<evidence type="ECO:0000259" key="7">
    <source>
        <dbReference type="PROSITE" id="PS50110"/>
    </source>
</evidence>
<evidence type="ECO:0000259" key="6">
    <source>
        <dbReference type="PROSITE" id="PS50043"/>
    </source>
</evidence>
<evidence type="ECO:0000256" key="2">
    <source>
        <dbReference type="ARBA" id="ARBA00023015"/>
    </source>
</evidence>
<dbReference type="RefSeq" id="WP_185985864.1">
    <property type="nucleotide sequence ID" value="NZ_BAAALZ010000003.1"/>
</dbReference>
<dbReference type="GO" id="GO:0003677">
    <property type="term" value="F:DNA binding"/>
    <property type="evidence" value="ECO:0007669"/>
    <property type="project" value="UniProtKB-KW"/>
</dbReference>
<dbReference type="EMBL" id="JACCBD010000001">
    <property type="protein sequence ID" value="NYD25360.1"/>
    <property type="molecule type" value="Genomic_DNA"/>
</dbReference>
<organism evidence="8 9">
    <name type="scientific">Leucobacter aridicollis</name>
    <dbReference type="NCBI Taxonomy" id="283878"/>
    <lineage>
        <taxon>Bacteria</taxon>
        <taxon>Bacillati</taxon>
        <taxon>Actinomycetota</taxon>
        <taxon>Actinomycetes</taxon>
        <taxon>Micrococcales</taxon>
        <taxon>Microbacteriaceae</taxon>
        <taxon>Leucobacter</taxon>
    </lineage>
</organism>
<dbReference type="SUPFAM" id="SSF52172">
    <property type="entry name" value="CheY-like"/>
    <property type="match status" value="1"/>
</dbReference>
<dbReference type="PROSITE" id="PS50043">
    <property type="entry name" value="HTH_LUXR_2"/>
    <property type="match status" value="1"/>
</dbReference>
<evidence type="ECO:0000313" key="8">
    <source>
        <dbReference type="EMBL" id="NYD25360.1"/>
    </source>
</evidence>
<dbReference type="PROSITE" id="PS00622">
    <property type="entry name" value="HTH_LUXR_1"/>
    <property type="match status" value="1"/>
</dbReference>
<dbReference type="InterPro" id="IPR039420">
    <property type="entry name" value="WalR-like"/>
</dbReference>
<evidence type="ECO:0000256" key="5">
    <source>
        <dbReference type="PROSITE-ProRule" id="PRU00169"/>
    </source>
</evidence>
<dbReference type="SMART" id="SM00448">
    <property type="entry name" value="REC"/>
    <property type="match status" value="1"/>
</dbReference>
<dbReference type="CDD" id="cd06170">
    <property type="entry name" value="LuxR_C_like"/>
    <property type="match status" value="1"/>
</dbReference>